<dbReference type="STRING" id="79923.A0A3R7CBM1"/>
<proteinExistence type="predicted"/>
<evidence type="ECO:0000313" key="2">
    <source>
        <dbReference type="Proteomes" id="UP000286415"/>
    </source>
</evidence>
<name>A0A3R7CBM1_CLOSI</name>
<dbReference type="InParanoid" id="A0A3R7CBM1"/>
<protein>
    <submittedName>
        <fullName evidence="1">Uncharacterized protein</fullName>
    </submittedName>
</protein>
<sequence length="130" mass="14933">MLCRETFSPSNFSLGVYCNQVELTHPPQFHPALFLRSCCSSFTCIAVDDILWTLRCQRGVQLWRSGRHAYMKAEHLKEYLQQLSESSQRTFAKLNSSTRRKPNGTYVEFDVSCLSWAPPPKSSLPPGKRF</sequence>
<dbReference type="Proteomes" id="UP000286415">
    <property type="component" value="Unassembled WGS sequence"/>
</dbReference>
<dbReference type="AlphaFoldDB" id="A0A3R7CBM1"/>
<keyword evidence="2" id="KW-1185">Reference proteome</keyword>
<reference evidence="1 2" key="1">
    <citation type="journal article" date="2018" name="Biotechnol. Adv.">
        <title>Improved genomic resources and new bioinformatic workflow for the carcinogenic parasite Clonorchis sinensis: Biotechnological implications.</title>
        <authorList>
            <person name="Wang D."/>
            <person name="Korhonen P.K."/>
            <person name="Gasser R.B."/>
            <person name="Young N.D."/>
        </authorList>
    </citation>
    <scope>NUCLEOTIDE SEQUENCE [LARGE SCALE GENOMIC DNA]</scope>
    <source>
        <strain evidence="1">Cs-k2</strain>
    </source>
</reference>
<dbReference type="EMBL" id="NIRI02000042">
    <property type="protein sequence ID" value="KAG5450184.1"/>
    <property type="molecule type" value="Genomic_DNA"/>
</dbReference>
<reference evidence="1 2" key="2">
    <citation type="journal article" date="2021" name="Genomics">
        <title>High-quality reference genome for Clonorchis sinensis.</title>
        <authorList>
            <person name="Young N.D."/>
            <person name="Stroehlein A.J."/>
            <person name="Kinkar L."/>
            <person name="Wang T."/>
            <person name="Sohn W.M."/>
            <person name="Chang B.C.H."/>
            <person name="Kaur P."/>
            <person name="Weisz D."/>
            <person name="Dudchenko O."/>
            <person name="Aiden E.L."/>
            <person name="Korhonen P.K."/>
            <person name="Gasser R.B."/>
        </authorList>
    </citation>
    <scope>NUCLEOTIDE SEQUENCE [LARGE SCALE GENOMIC DNA]</scope>
    <source>
        <strain evidence="1">Cs-k2</strain>
    </source>
</reference>
<evidence type="ECO:0000313" key="1">
    <source>
        <dbReference type="EMBL" id="KAG5450184.1"/>
    </source>
</evidence>
<comment type="caution">
    <text evidence="1">The sequence shown here is derived from an EMBL/GenBank/DDBJ whole genome shotgun (WGS) entry which is preliminary data.</text>
</comment>
<organism evidence="1 2">
    <name type="scientific">Clonorchis sinensis</name>
    <name type="common">Chinese liver fluke</name>
    <dbReference type="NCBI Taxonomy" id="79923"/>
    <lineage>
        <taxon>Eukaryota</taxon>
        <taxon>Metazoa</taxon>
        <taxon>Spiralia</taxon>
        <taxon>Lophotrochozoa</taxon>
        <taxon>Platyhelminthes</taxon>
        <taxon>Trematoda</taxon>
        <taxon>Digenea</taxon>
        <taxon>Opisthorchiida</taxon>
        <taxon>Opisthorchiata</taxon>
        <taxon>Opisthorchiidae</taxon>
        <taxon>Clonorchis</taxon>
    </lineage>
</organism>
<gene>
    <name evidence="1" type="ORF">CSKR_108649</name>
</gene>
<accession>A0A3R7CBM1</accession>